<name>A0A226EHH2_FOLCA</name>
<protein>
    <submittedName>
        <fullName evidence="2">G-protein coupled receptor Mth2</fullName>
    </submittedName>
</protein>
<feature type="transmembrane region" description="Helical" evidence="1">
    <location>
        <begin position="429"/>
        <end position="454"/>
    </location>
</feature>
<keyword evidence="3" id="KW-1185">Reference proteome</keyword>
<organism evidence="2 3">
    <name type="scientific">Folsomia candida</name>
    <name type="common">Springtail</name>
    <dbReference type="NCBI Taxonomy" id="158441"/>
    <lineage>
        <taxon>Eukaryota</taxon>
        <taxon>Metazoa</taxon>
        <taxon>Ecdysozoa</taxon>
        <taxon>Arthropoda</taxon>
        <taxon>Hexapoda</taxon>
        <taxon>Collembola</taxon>
        <taxon>Entomobryomorpha</taxon>
        <taxon>Isotomoidea</taxon>
        <taxon>Isotomidae</taxon>
        <taxon>Proisotominae</taxon>
        <taxon>Folsomia</taxon>
    </lineage>
</organism>
<keyword evidence="1" id="KW-1133">Transmembrane helix</keyword>
<feature type="transmembrane region" description="Helical" evidence="1">
    <location>
        <begin position="345"/>
        <end position="365"/>
    </location>
</feature>
<feature type="transmembrane region" description="Helical" evidence="1">
    <location>
        <begin position="475"/>
        <end position="497"/>
    </location>
</feature>
<proteinExistence type="predicted"/>
<reference evidence="2 3" key="1">
    <citation type="submission" date="2015-12" db="EMBL/GenBank/DDBJ databases">
        <title>The genome of Folsomia candida.</title>
        <authorList>
            <person name="Faddeeva A."/>
            <person name="Derks M.F."/>
            <person name="Anvar Y."/>
            <person name="Smit S."/>
            <person name="Van Straalen N."/>
            <person name="Roelofs D."/>
        </authorList>
    </citation>
    <scope>NUCLEOTIDE SEQUENCE [LARGE SCALE GENOMIC DNA]</scope>
    <source>
        <strain evidence="2 3">VU population</strain>
        <tissue evidence="2">Whole body</tissue>
    </source>
</reference>
<sequence>MFMRIAQYQEEIVTVTTCCAKPLNSMNSMNSKNETWCDGMYSQSENIQFKYGSLECEDIVNGSFNAGSVWEGDGFFPNYFLKYEDGFYSPNDYCLHSLNEEKIEVKICKPQCESDKLCLPKCCNLWDDVSFTNNTVYCVPSLEEKVWKPEIHDINNYYSKVELVPSNVHFFVSDPSKTAECTTVRLIQYQHFDYKILKNGEVAWTSSDVLDWYQIPKGRFCVDRELSDGDDDEASGRIVLVGCLEDFIPKINDSLTLVDTINFVLIQISLGFLALTLIIYVLLRGHQNVHSWTQFSYFFALWSNLLLASIIYYQTYEDANLKVANEGAGQPRGPLCFTASVVSTFLHNATLTTMVALAVDVFSMFHQLLNNGEQKMSKTEFLKRQALAWMVALTMTLVGLSLYFSNGSMHAPPYGYTNCKAKFWLADEILEAICHLVTASLFLVTISRICLVHLRGKEELVKINEQRNYSRALSLFFKLLVVMGMAWASIFLSYVLVKSTIPTIKWLFTLMEFSVSLQGFVIFLMFAFNRQTLDSLGENYSIIRKLSNASSTSSVRPEEVEAGKAVVNNVPITAIIDQLENHRTSQPQPTT</sequence>
<dbReference type="InterPro" id="IPR051384">
    <property type="entry name" value="Mth_GPCR"/>
</dbReference>
<comment type="caution">
    <text evidence="2">The sequence shown here is derived from an EMBL/GenBank/DDBJ whole genome shotgun (WGS) entry which is preliminary data.</text>
</comment>
<dbReference type="OrthoDB" id="6082634at2759"/>
<dbReference type="GO" id="GO:0005886">
    <property type="term" value="C:plasma membrane"/>
    <property type="evidence" value="ECO:0007669"/>
    <property type="project" value="TreeGrafter"/>
</dbReference>
<keyword evidence="2" id="KW-0675">Receptor</keyword>
<feature type="transmembrane region" description="Helical" evidence="1">
    <location>
        <begin position="503"/>
        <end position="528"/>
    </location>
</feature>
<dbReference type="PANTHER" id="PTHR47154:SF2">
    <property type="entry name" value="G-PROTEIN COUPLED RECEPTOR MTH-RELATED"/>
    <property type="match status" value="1"/>
</dbReference>
<accession>A0A226EHH2</accession>
<feature type="transmembrane region" description="Helical" evidence="1">
    <location>
        <begin position="263"/>
        <end position="283"/>
    </location>
</feature>
<dbReference type="OMA" id="WCDGMYS"/>
<dbReference type="CDD" id="cd13952">
    <property type="entry name" value="7tm_classB"/>
    <property type="match status" value="1"/>
</dbReference>
<evidence type="ECO:0000313" key="3">
    <source>
        <dbReference type="Proteomes" id="UP000198287"/>
    </source>
</evidence>
<dbReference type="Proteomes" id="UP000198287">
    <property type="component" value="Unassembled WGS sequence"/>
</dbReference>
<evidence type="ECO:0000313" key="2">
    <source>
        <dbReference type="EMBL" id="OXA56760.1"/>
    </source>
</evidence>
<dbReference type="EMBL" id="LNIX01000003">
    <property type="protein sequence ID" value="OXA56760.1"/>
    <property type="molecule type" value="Genomic_DNA"/>
</dbReference>
<evidence type="ECO:0000256" key="1">
    <source>
        <dbReference type="SAM" id="Phobius"/>
    </source>
</evidence>
<gene>
    <name evidence="2" type="ORF">Fcan01_07037</name>
</gene>
<dbReference type="GO" id="GO:0008528">
    <property type="term" value="F:G protein-coupled peptide receptor activity"/>
    <property type="evidence" value="ECO:0007669"/>
    <property type="project" value="TreeGrafter"/>
</dbReference>
<keyword evidence="1" id="KW-0812">Transmembrane</keyword>
<feature type="transmembrane region" description="Helical" evidence="1">
    <location>
        <begin position="386"/>
        <end position="404"/>
    </location>
</feature>
<keyword evidence="1" id="KW-0472">Membrane</keyword>
<dbReference type="PANTHER" id="PTHR47154">
    <property type="entry name" value="G-PROTEIN COUPLED RECEPTOR MTH-RELATED"/>
    <property type="match status" value="1"/>
</dbReference>
<dbReference type="AlphaFoldDB" id="A0A226EHH2"/>
<dbReference type="Gene3D" id="1.20.1070.10">
    <property type="entry name" value="Rhodopsin 7-helix transmembrane proteins"/>
    <property type="match status" value="1"/>
</dbReference>
<feature type="transmembrane region" description="Helical" evidence="1">
    <location>
        <begin position="295"/>
        <end position="313"/>
    </location>
</feature>